<dbReference type="KEGG" id="adv:DJ533_14965"/>
<proteinExistence type="predicted"/>
<gene>
    <name evidence="2" type="ORF">DJ533_14965</name>
</gene>
<dbReference type="InterPro" id="IPR009560">
    <property type="entry name" value="DUF1176"/>
</dbReference>
<reference evidence="2" key="1">
    <citation type="submission" date="2019-08" db="EMBL/GenBank/DDBJ databases">
        <title>The complete genome of Acinetobacter defluvii strain WCHAD010030.</title>
        <authorList>
            <person name="Hu Y."/>
            <person name="Qin J."/>
            <person name="Feng Y."/>
            <person name="Zong Z."/>
        </authorList>
    </citation>
    <scope>NUCLEOTIDE SEQUENCE</scope>
    <source>
        <strain evidence="2">WCHA30</strain>
    </source>
</reference>
<dbReference type="AlphaFoldDB" id="A0A2S2FHD4"/>
<evidence type="ECO:0000313" key="3">
    <source>
        <dbReference type="Proteomes" id="UP000245977"/>
    </source>
</evidence>
<name>A0A2S2FHD4_9GAMM</name>
<protein>
    <submittedName>
        <fullName evidence="2">DUF1176 domain-containing protein</fullName>
    </submittedName>
</protein>
<sequence>MTLQIQQKIILGLCLSLLGGVSSAAIQGMSFEHKDWELACDNTGTCRVAGYQTDDNYEHPVSVLLTRNAGANTPVVAEVQFGENEENQKSSAKYELKIDGKSYGWVKNSTQSNLTTNQLNALLATAQRDAVVEFVAGKQRYTLSGQGMSAVLLKMDEFQKRLGTSSALIKKGQNSHQNILKAEAKPIVVAKDLIKGKETKLLPKSEKAQKIIAVLKKTTNSEDCPILFGESDYFESDRLVITPLTQNLTAVSNACWKGAYNFGWGTWVMNKNLTEVKQFVSSAISDEADNQLFENHKGRGVGDCWSQAEWTWDGQRYIKTFDASTGQCKGFAGGAWQLPTVVTDVKGLKQ</sequence>
<keyword evidence="3" id="KW-1185">Reference proteome</keyword>
<feature type="chain" id="PRO_5015739007" evidence="1">
    <location>
        <begin position="25"/>
        <end position="350"/>
    </location>
</feature>
<organism evidence="2 3">
    <name type="scientific">Acinetobacter defluvii</name>
    <dbReference type="NCBI Taxonomy" id="1871111"/>
    <lineage>
        <taxon>Bacteria</taxon>
        <taxon>Pseudomonadati</taxon>
        <taxon>Pseudomonadota</taxon>
        <taxon>Gammaproteobacteria</taxon>
        <taxon>Moraxellales</taxon>
        <taxon>Moraxellaceae</taxon>
        <taxon>Acinetobacter</taxon>
    </lineage>
</organism>
<dbReference type="Proteomes" id="UP000245977">
    <property type="component" value="Chromosome"/>
</dbReference>
<evidence type="ECO:0000256" key="1">
    <source>
        <dbReference type="SAM" id="SignalP"/>
    </source>
</evidence>
<dbReference type="RefSeq" id="WP_065994187.1">
    <property type="nucleotide sequence ID" value="NZ_CP029397.2"/>
</dbReference>
<keyword evidence="1" id="KW-0732">Signal</keyword>
<dbReference type="EMBL" id="CP029397">
    <property type="protein sequence ID" value="AWL29772.1"/>
    <property type="molecule type" value="Genomic_DNA"/>
</dbReference>
<evidence type="ECO:0000313" key="2">
    <source>
        <dbReference type="EMBL" id="AWL29772.1"/>
    </source>
</evidence>
<dbReference type="Pfam" id="PF06674">
    <property type="entry name" value="DUF1176"/>
    <property type="match status" value="1"/>
</dbReference>
<feature type="signal peptide" evidence="1">
    <location>
        <begin position="1"/>
        <end position="24"/>
    </location>
</feature>
<dbReference type="STRING" id="1871111.GCA_001704615_03552"/>
<dbReference type="OrthoDB" id="6183301at2"/>
<accession>A0A2S2FHD4</accession>